<feature type="region of interest" description="Disordered" evidence="1">
    <location>
        <begin position="198"/>
        <end position="345"/>
    </location>
</feature>
<dbReference type="PROSITE" id="PS50969">
    <property type="entry name" value="FCP1"/>
    <property type="match status" value="1"/>
</dbReference>
<dbReference type="InterPro" id="IPR011948">
    <property type="entry name" value="Dullard_phosphatase"/>
</dbReference>
<feature type="compositionally biased region" description="Polar residues" evidence="1">
    <location>
        <begin position="304"/>
        <end position="314"/>
    </location>
</feature>
<evidence type="ECO:0000256" key="1">
    <source>
        <dbReference type="SAM" id="MobiDB-lite"/>
    </source>
</evidence>
<dbReference type="CDD" id="cd07521">
    <property type="entry name" value="HAD_FCP1-like"/>
    <property type="match status" value="1"/>
</dbReference>
<evidence type="ECO:0000313" key="4">
    <source>
        <dbReference type="Proteomes" id="UP001590951"/>
    </source>
</evidence>
<dbReference type="InterPro" id="IPR050365">
    <property type="entry name" value="TIM50"/>
</dbReference>
<evidence type="ECO:0000313" key="3">
    <source>
        <dbReference type="EMBL" id="KAL2049097.1"/>
    </source>
</evidence>
<evidence type="ECO:0000259" key="2">
    <source>
        <dbReference type="PROSITE" id="PS50969"/>
    </source>
</evidence>
<feature type="compositionally biased region" description="Low complexity" evidence="1">
    <location>
        <begin position="38"/>
        <end position="55"/>
    </location>
</feature>
<feature type="compositionally biased region" description="Polar residues" evidence="1">
    <location>
        <begin position="379"/>
        <end position="391"/>
    </location>
</feature>
<feature type="compositionally biased region" description="Polar residues" evidence="1">
    <location>
        <begin position="1"/>
        <end position="19"/>
    </location>
</feature>
<dbReference type="Gene3D" id="3.40.50.1000">
    <property type="entry name" value="HAD superfamily/HAD-like"/>
    <property type="match status" value="1"/>
</dbReference>
<keyword evidence="4" id="KW-1185">Reference proteome</keyword>
<proteinExistence type="predicted"/>
<feature type="compositionally biased region" description="Polar residues" evidence="1">
    <location>
        <begin position="77"/>
        <end position="88"/>
    </location>
</feature>
<dbReference type="PANTHER" id="PTHR12210">
    <property type="entry name" value="DULLARD PROTEIN PHOSPHATASE"/>
    <property type="match status" value="1"/>
</dbReference>
<accession>A0ABR4AW16</accession>
<dbReference type="InterPro" id="IPR036412">
    <property type="entry name" value="HAD-like_sf"/>
</dbReference>
<dbReference type="InterPro" id="IPR004274">
    <property type="entry name" value="FCP1_dom"/>
</dbReference>
<comment type="caution">
    <text evidence="3">The sequence shown here is derived from an EMBL/GenBank/DDBJ whole genome shotgun (WGS) entry which is preliminary data.</text>
</comment>
<dbReference type="Pfam" id="PF03031">
    <property type="entry name" value="NIF"/>
    <property type="match status" value="1"/>
</dbReference>
<dbReference type="SMART" id="SM00577">
    <property type="entry name" value="CPDc"/>
    <property type="match status" value="1"/>
</dbReference>
<feature type="region of interest" description="Disordered" evidence="1">
    <location>
        <begin position="376"/>
        <end position="412"/>
    </location>
</feature>
<feature type="domain" description="FCP1 homology" evidence="2">
    <location>
        <begin position="427"/>
        <end position="585"/>
    </location>
</feature>
<feature type="region of interest" description="Disordered" evidence="1">
    <location>
        <begin position="1"/>
        <end position="182"/>
    </location>
</feature>
<dbReference type="NCBIfam" id="TIGR02251">
    <property type="entry name" value="HIF-SF_euk"/>
    <property type="match status" value="1"/>
</dbReference>
<feature type="compositionally biased region" description="Polar residues" evidence="1">
    <location>
        <begin position="56"/>
        <end position="65"/>
    </location>
</feature>
<reference evidence="3 4" key="1">
    <citation type="submission" date="2024-09" db="EMBL/GenBank/DDBJ databases">
        <title>Rethinking Asexuality: The Enigmatic Case of Functional Sexual Genes in Lepraria (Stereocaulaceae).</title>
        <authorList>
            <person name="Doellman M."/>
            <person name="Sun Y."/>
            <person name="Barcenas-Pena A."/>
            <person name="Lumbsch H.T."/>
            <person name="Grewe F."/>
        </authorList>
    </citation>
    <scope>NUCLEOTIDE SEQUENCE [LARGE SCALE GENOMIC DNA]</scope>
    <source>
        <strain evidence="3 4">Grewe 0041</strain>
    </source>
</reference>
<dbReference type="Proteomes" id="UP001590951">
    <property type="component" value="Unassembled WGS sequence"/>
</dbReference>
<sequence length="601" mass="63946">MSSDIAQANEDSSFSNTVANDLPPNTHLEPPGSDTYDSTSSTLNPTLSSNYNSPTLSATSNQPGQDPSAIPVAGAETSASLSGASTEAQGKAAEGTVGPAVPIRSSSNAHGQTSGETPTIEQTVTNPISNSRRGSKGSIKPKSRTGSVASRGSKEKANPIVADDQTKAGDQKGPLRKKKRGGLLSILNCCSAPEDANTVELGDQEVPAKKVPQSKAGRQSTPMVKHNASAGESSTGEPLVAEESIGGPEYSELKPAAKPAMITGSSKERVTTEKPSTQTPLSEPAAETKETSAPATLRDAQPSPLHTTNVPSQDGKNDPGTVPAQADGIAAPPQLIEPEESVAQQGTTINDRTPQHEQRDSDIAMVDAPLVAPAADAPSTSTRELIQAQTNLPPPPPRNGQDRAASSSNAVVPNEKKQWLLPPLQPHFKGRKCLVLDLDETLVHSSFKILHQADFTIPVEIEGQFHNVYVIKRPGVDQFMKRVGELYEVVVFTASVSKYGDPLLDQLDIHKVVHHRLFRESCYNHQGNYVKDLSQVGRDLRETIIIDNSPTSYIFHPQHAVPISSWFSDAHDNELLDLIPVLEDLAGSQVRDVSLVLDVAL</sequence>
<dbReference type="SUPFAM" id="SSF56784">
    <property type="entry name" value="HAD-like"/>
    <property type="match status" value="1"/>
</dbReference>
<gene>
    <name evidence="3" type="ORF">ABVK25_010609</name>
</gene>
<dbReference type="EMBL" id="JBHFEH010000071">
    <property type="protein sequence ID" value="KAL2049097.1"/>
    <property type="molecule type" value="Genomic_DNA"/>
</dbReference>
<protein>
    <recommendedName>
        <fullName evidence="2">FCP1 homology domain-containing protein</fullName>
    </recommendedName>
</protein>
<organism evidence="3 4">
    <name type="scientific">Lepraria finkii</name>
    <dbReference type="NCBI Taxonomy" id="1340010"/>
    <lineage>
        <taxon>Eukaryota</taxon>
        <taxon>Fungi</taxon>
        <taxon>Dikarya</taxon>
        <taxon>Ascomycota</taxon>
        <taxon>Pezizomycotina</taxon>
        <taxon>Lecanoromycetes</taxon>
        <taxon>OSLEUM clade</taxon>
        <taxon>Lecanoromycetidae</taxon>
        <taxon>Lecanorales</taxon>
        <taxon>Lecanorineae</taxon>
        <taxon>Stereocaulaceae</taxon>
        <taxon>Lepraria</taxon>
    </lineage>
</organism>
<dbReference type="InterPro" id="IPR023214">
    <property type="entry name" value="HAD_sf"/>
</dbReference>
<name>A0ABR4AW16_9LECA</name>
<feature type="compositionally biased region" description="Polar residues" evidence="1">
    <location>
        <begin position="104"/>
        <end position="132"/>
    </location>
</feature>
<feature type="compositionally biased region" description="Basic residues" evidence="1">
    <location>
        <begin position="133"/>
        <end position="143"/>
    </location>
</feature>